<dbReference type="GO" id="GO:0016491">
    <property type="term" value="F:oxidoreductase activity"/>
    <property type="evidence" value="ECO:0007669"/>
    <property type="project" value="UniProtKB-KW"/>
</dbReference>
<evidence type="ECO:0000256" key="2">
    <source>
        <dbReference type="ARBA" id="ARBA00008758"/>
    </source>
</evidence>
<evidence type="ECO:0000256" key="4">
    <source>
        <dbReference type="ARBA" id="ARBA00022490"/>
    </source>
</evidence>
<dbReference type="PANTHER" id="PTHR28342">
    <property type="entry name" value="MONOOXYGENASE P33MONOX-RELATED"/>
    <property type="match status" value="1"/>
</dbReference>
<keyword evidence="4" id="KW-0963">Cytoplasm</keyword>
<sequence>MSARPGDLPALESGMPSGFFYSLSNPMGMARRTYDENLDVPLNSPPPDMSVNILWKDPVIPRHRFKKLPELGAPAVAPRSPAPVVRAKATSLMSSLMIKQSHDSLQRFEHQAGLTDDVYSPHKGLSAEETRSARLADGTWAPAFVHHASKTSPGFVSRSWFGSSNLLSPPELGSHSPSFDMGGNEGGGGGGGGGGVDRWSFFGPRPVVQKSPTDPGSDSGPGFTLQTYFGLQKSTTMDAIKTQVHLKVDDPATFLPPKMDLSGLESRHATQRPHKLKPRDMNVLTPSGF</sequence>
<dbReference type="Pfam" id="PF15302">
    <property type="entry name" value="P33MONOX"/>
    <property type="match status" value="2"/>
</dbReference>
<organism evidence="8 9">
    <name type="scientific">Gadus morhua</name>
    <name type="common">Atlantic cod</name>
    <dbReference type="NCBI Taxonomy" id="8049"/>
    <lineage>
        <taxon>Eukaryota</taxon>
        <taxon>Metazoa</taxon>
        <taxon>Chordata</taxon>
        <taxon>Craniata</taxon>
        <taxon>Vertebrata</taxon>
        <taxon>Euteleostomi</taxon>
        <taxon>Actinopterygii</taxon>
        <taxon>Neopterygii</taxon>
        <taxon>Teleostei</taxon>
        <taxon>Neoteleostei</taxon>
        <taxon>Acanthomorphata</taxon>
        <taxon>Zeiogadaria</taxon>
        <taxon>Gadariae</taxon>
        <taxon>Gadiformes</taxon>
        <taxon>Gadoidei</taxon>
        <taxon>Gadidae</taxon>
        <taxon>Gadus</taxon>
    </lineage>
</organism>
<dbReference type="GO" id="GO:0005737">
    <property type="term" value="C:cytoplasm"/>
    <property type="evidence" value="ECO:0007669"/>
    <property type="project" value="UniProtKB-SubCell"/>
</dbReference>
<evidence type="ECO:0000256" key="1">
    <source>
        <dbReference type="ARBA" id="ARBA00004496"/>
    </source>
</evidence>
<protein>
    <recommendedName>
        <fullName evidence="3">Putative monooxygenase p33MONOX</fullName>
    </recommendedName>
</protein>
<evidence type="ECO:0000256" key="3">
    <source>
        <dbReference type="ARBA" id="ARBA00016432"/>
    </source>
</evidence>
<reference evidence="8" key="2">
    <citation type="submission" date="2025-09" db="UniProtKB">
        <authorList>
            <consortium name="Ensembl"/>
        </authorList>
    </citation>
    <scope>IDENTIFICATION</scope>
</reference>
<reference evidence="8" key="1">
    <citation type="submission" date="2025-08" db="UniProtKB">
        <authorList>
            <consortium name="Ensembl"/>
        </authorList>
    </citation>
    <scope>IDENTIFICATION</scope>
</reference>
<evidence type="ECO:0000256" key="6">
    <source>
        <dbReference type="ARBA" id="ARBA00023002"/>
    </source>
</evidence>
<evidence type="ECO:0000313" key="8">
    <source>
        <dbReference type="Ensembl" id="ENSGMOP00000066422.1"/>
    </source>
</evidence>
<dbReference type="PANTHER" id="PTHR28342:SF1">
    <property type="entry name" value="MONOOXYGENASE P33MONOX-RELATED"/>
    <property type="match status" value="1"/>
</dbReference>
<evidence type="ECO:0000256" key="5">
    <source>
        <dbReference type="ARBA" id="ARBA00022857"/>
    </source>
</evidence>
<dbReference type="InterPro" id="IPR026759">
    <property type="entry name" value="P33MONOX"/>
</dbReference>
<feature type="region of interest" description="Disordered" evidence="7">
    <location>
        <begin position="266"/>
        <end position="289"/>
    </location>
</feature>
<keyword evidence="6" id="KW-0560">Oxidoreductase</keyword>
<comment type="similarity">
    <text evidence="2">Belongs to the P33MONOX family.</text>
</comment>
<dbReference type="Ensembl" id="ENSGMOT00000029831.1">
    <property type="protein sequence ID" value="ENSGMOP00000066422.1"/>
    <property type="gene ID" value="ENSGMOG00000027205.1"/>
</dbReference>
<feature type="compositionally biased region" description="Gly residues" evidence="7">
    <location>
        <begin position="183"/>
        <end position="195"/>
    </location>
</feature>
<keyword evidence="5" id="KW-0521">NADP</keyword>
<dbReference type="Proteomes" id="UP000694546">
    <property type="component" value="Chromosome 10"/>
</dbReference>
<feature type="region of interest" description="Disordered" evidence="7">
    <location>
        <begin position="171"/>
        <end position="195"/>
    </location>
</feature>
<dbReference type="GeneTree" id="ENSGT00390000000537"/>
<dbReference type="AlphaFoldDB" id="A0A8C5CWT8"/>
<dbReference type="OMA" id="SSLMIKQ"/>
<comment type="subcellular location">
    <subcellularLocation>
        <location evidence="1">Cytoplasm</location>
    </subcellularLocation>
</comment>
<name>A0A8C5CWT8_GADMO</name>
<evidence type="ECO:0000313" key="9">
    <source>
        <dbReference type="Proteomes" id="UP000694546"/>
    </source>
</evidence>
<keyword evidence="9" id="KW-1185">Reference proteome</keyword>
<proteinExistence type="inferred from homology"/>
<evidence type="ECO:0000256" key="7">
    <source>
        <dbReference type="SAM" id="MobiDB-lite"/>
    </source>
</evidence>
<accession>A0A8C5CWT8</accession>